<evidence type="ECO:0000256" key="2">
    <source>
        <dbReference type="ARBA" id="ARBA00009959"/>
    </source>
</evidence>
<evidence type="ECO:0000313" key="11">
    <source>
        <dbReference type="Proteomes" id="UP000309061"/>
    </source>
</evidence>
<evidence type="ECO:0000256" key="7">
    <source>
        <dbReference type="ARBA" id="ARBA00022842"/>
    </source>
</evidence>
<evidence type="ECO:0000256" key="6">
    <source>
        <dbReference type="ARBA" id="ARBA00022801"/>
    </source>
</evidence>
<evidence type="ECO:0000256" key="9">
    <source>
        <dbReference type="HAMAP-Rule" id="MF_01471"/>
    </source>
</evidence>
<reference evidence="10 11" key="1">
    <citation type="submission" date="2019-11" db="EMBL/GenBank/DDBJ databases">
        <title>The genome sequence of Methylocystis heyeri.</title>
        <authorList>
            <person name="Oshkin I.Y."/>
            <person name="Miroshnikov K."/>
            <person name="Dedysh S.N."/>
        </authorList>
    </citation>
    <scope>NUCLEOTIDE SEQUENCE [LARGE SCALE GENOMIC DNA]</scope>
    <source>
        <strain evidence="10 11">H2</strain>
    </source>
</reference>
<evidence type="ECO:0000256" key="4">
    <source>
        <dbReference type="ARBA" id="ARBA00022723"/>
    </source>
</evidence>
<name>A0A6B8KI99_9HYPH</name>
<organism evidence="10 11">
    <name type="scientific">Methylocystis heyeri</name>
    <dbReference type="NCBI Taxonomy" id="391905"/>
    <lineage>
        <taxon>Bacteria</taxon>
        <taxon>Pseudomonadati</taxon>
        <taxon>Pseudomonadota</taxon>
        <taxon>Alphaproteobacteria</taxon>
        <taxon>Hyphomicrobiales</taxon>
        <taxon>Methylocystaceae</taxon>
        <taxon>Methylocystis</taxon>
    </lineage>
</organism>
<sequence length="101" mass="11642">MWVIAMFDLPTDTPAARKAYARFRKNLLEDGFTMMQYSIYTRHCASMENADAHIARMGQKLPPAGEVRFLAITDRQFARIKVFWGKKRQKGAPAPSQMELF</sequence>
<dbReference type="EC" id="3.1.-.-" evidence="9"/>
<evidence type="ECO:0000256" key="8">
    <source>
        <dbReference type="ARBA" id="ARBA00023118"/>
    </source>
</evidence>
<dbReference type="NCBIfam" id="TIGR01573">
    <property type="entry name" value="cas2"/>
    <property type="match status" value="1"/>
</dbReference>
<evidence type="ECO:0000313" key="10">
    <source>
        <dbReference type="EMBL" id="QGM48116.1"/>
    </source>
</evidence>
<keyword evidence="3 9" id="KW-0540">Nuclease</keyword>
<dbReference type="HAMAP" id="MF_01471">
    <property type="entry name" value="Cas2"/>
    <property type="match status" value="1"/>
</dbReference>
<dbReference type="GO" id="GO:0046872">
    <property type="term" value="F:metal ion binding"/>
    <property type="evidence" value="ECO:0007669"/>
    <property type="project" value="UniProtKB-UniRule"/>
</dbReference>
<proteinExistence type="inferred from homology"/>
<keyword evidence="11" id="KW-1185">Reference proteome</keyword>
<keyword evidence="5 9" id="KW-0255">Endonuclease</keyword>
<evidence type="ECO:0000256" key="3">
    <source>
        <dbReference type="ARBA" id="ARBA00022722"/>
    </source>
</evidence>
<comment type="subunit">
    <text evidence="9">Homodimer, forms a heterotetramer with a Cas1 homodimer.</text>
</comment>
<dbReference type="GO" id="GO:0051607">
    <property type="term" value="P:defense response to virus"/>
    <property type="evidence" value="ECO:0007669"/>
    <property type="project" value="UniProtKB-UniRule"/>
</dbReference>
<keyword evidence="4 9" id="KW-0479">Metal-binding</keyword>
<dbReference type="InterPro" id="IPR021127">
    <property type="entry name" value="CRISPR_associated_Cas2"/>
</dbReference>
<accession>A0A6B8KI99</accession>
<dbReference type="SUPFAM" id="SSF143430">
    <property type="entry name" value="TTP0101/SSO1404-like"/>
    <property type="match status" value="1"/>
</dbReference>
<keyword evidence="7 9" id="KW-0460">Magnesium</keyword>
<dbReference type="GO" id="GO:0043571">
    <property type="term" value="P:maintenance of CRISPR repeat elements"/>
    <property type="evidence" value="ECO:0007669"/>
    <property type="project" value="UniProtKB-UniRule"/>
</dbReference>
<dbReference type="KEGG" id="mhey:H2LOC_015985"/>
<gene>
    <name evidence="9 10" type="primary">cas2</name>
    <name evidence="10" type="ORF">H2LOC_015985</name>
</gene>
<dbReference type="GO" id="GO:0016787">
    <property type="term" value="F:hydrolase activity"/>
    <property type="evidence" value="ECO:0007669"/>
    <property type="project" value="UniProtKB-KW"/>
</dbReference>
<comment type="function">
    <text evidence="9">CRISPR (clustered regularly interspaced short palindromic repeat), is an adaptive immune system that provides protection against mobile genetic elements (viruses, transposable elements and conjugative plasmids). CRISPR clusters contain sequences complementary to antecedent mobile elements and target invading nucleic acids. CRISPR clusters are transcribed and processed into CRISPR RNA (crRNA). Functions as a ssRNA-specific endoribonuclease. Involved in the integration of spacer DNA into the CRISPR cassette.</text>
</comment>
<dbReference type="Pfam" id="PF09827">
    <property type="entry name" value="CRISPR_Cas2"/>
    <property type="match status" value="1"/>
</dbReference>
<dbReference type="EMBL" id="CP046052">
    <property type="protein sequence ID" value="QGM48116.1"/>
    <property type="molecule type" value="Genomic_DNA"/>
</dbReference>
<dbReference type="GO" id="GO:0004521">
    <property type="term" value="F:RNA endonuclease activity"/>
    <property type="evidence" value="ECO:0007669"/>
    <property type="project" value="InterPro"/>
</dbReference>
<dbReference type="Proteomes" id="UP000309061">
    <property type="component" value="Chromosome"/>
</dbReference>
<keyword evidence="6 9" id="KW-0378">Hydrolase</keyword>
<dbReference type="InterPro" id="IPR019199">
    <property type="entry name" value="Virulence_VapD/CRISPR_Cas2"/>
</dbReference>
<keyword evidence="8 9" id="KW-0051">Antiviral defense</keyword>
<evidence type="ECO:0000256" key="5">
    <source>
        <dbReference type="ARBA" id="ARBA00022759"/>
    </source>
</evidence>
<protein>
    <recommendedName>
        <fullName evidence="9">CRISPR-associated endoribonuclease Cas2</fullName>
        <ecNumber evidence="9">3.1.-.-</ecNumber>
    </recommendedName>
</protein>
<comment type="cofactor">
    <cofactor evidence="1 9">
        <name>Mg(2+)</name>
        <dbReference type="ChEBI" id="CHEBI:18420"/>
    </cofactor>
</comment>
<dbReference type="OrthoDB" id="9791737at2"/>
<evidence type="ECO:0000256" key="1">
    <source>
        <dbReference type="ARBA" id="ARBA00001946"/>
    </source>
</evidence>
<feature type="binding site" evidence="9">
    <location>
        <position position="8"/>
    </location>
    <ligand>
        <name>Mg(2+)</name>
        <dbReference type="ChEBI" id="CHEBI:18420"/>
        <note>catalytic</note>
    </ligand>
</feature>
<comment type="similarity">
    <text evidence="2 9">Belongs to the CRISPR-associated endoribonuclease Cas2 protein family.</text>
</comment>
<dbReference type="AlphaFoldDB" id="A0A6B8KI99"/>